<dbReference type="InterPro" id="IPR026816">
    <property type="entry name" value="Flavodoxin_dom"/>
</dbReference>
<dbReference type="InterPro" id="IPR029039">
    <property type="entry name" value="Flavoprotein-like_sf"/>
</dbReference>
<dbReference type="EC" id="1.3.5.3" evidence="2"/>
<gene>
    <name evidence="2" type="primary">hemG</name>
    <name evidence="2" type="ORF">NCTC10994_01500</name>
</gene>
<dbReference type="Pfam" id="PF12724">
    <property type="entry name" value="Flavodoxin_5"/>
    <property type="match status" value="1"/>
</dbReference>
<evidence type="ECO:0000313" key="2">
    <source>
        <dbReference type="EMBL" id="SQI30345.1"/>
    </source>
</evidence>
<keyword evidence="3" id="KW-1185">Reference proteome</keyword>
<dbReference type="Proteomes" id="UP000249091">
    <property type="component" value="Chromosome 1"/>
</dbReference>
<organism evidence="2 3">
    <name type="scientific">Rhodococcus coprophilus</name>
    <dbReference type="NCBI Taxonomy" id="38310"/>
    <lineage>
        <taxon>Bacteria</taxon>
        <taxon>Bacillati</taxon>
        <taxon>Actinomycetota</taxon>
        <taxon>Actinomycetes</taxon>
        <taxon>Mycobacteriales</taxon>
        <taxon>Nocardiaceae</taxon>
        <taxon>Rhodococcus</taxon>
    </lineage>
</organism>
<proteinExistence type="predicted"/>
<feature type="domain" description="Flavodoxin" evidence="1">
    <location>
        <begin position="4"/>
        <end position="88"/>
    </location>
</feature>
<dbReference type="STRING" id="1219011.GCA_001895045_01897"/>
<dbReference type="RefSeq" id="WP_072700377.1">
    <property type="nucleotide sequence ID" value="NZ_JAFBBL010000001.1"/>
</dbReference>
<accession>A0A2X4WTQ0</accession>
<dbReference type="Gene3D" id="3.40.50.360">
    <property type="match status" value="1"/>
</dbReference>
<dbReference type="GO" id="GO:0016491">
    <property type="term" value="F:oxidoreductase activity"/>
    <property type="evidence" value="ECO:0007669"/>
    <property type="project" value="UniProtKB-KW"/>
</dbReference>
<dbReference type="EMBL" id="LS483468">
    <property type="protein sequence ID" value="SQI30345.1"/>
    <property type="molecule type" value="Genomic_DNA"/>
</dbReference>
<evidence type="ECO:0000313" key="3">
    <source>
        <dbReference type="Proteomes" id="UP000249091"/>
    </source>
</evidence>
<reference evidence="2 3" key="1">
    <citation type="submission" date="2018-06" db="EMBL/GenBank/DDBJ databases">
        <authorList>
            <consortium name="Pathogen Informatics"/>
            <person name="Doyle S."/>
        </authorList>
    </citation>
    <scope>NUCLEOTIDE SEQUENCE [LARGE SCALE GENOMIC DNA]</scope>
    <source>
        <strain evidence="2 3">NCTC10994</strain>
    </source>
</reference>
<dbReference type="SUPFAM" id="SSF52218">
    <property type="entry name" value="Flavoproteins"/>
    <property type="match status" value="1"/>
</dbReference>
<protein>
    <submittedName>
        <fullName evidence="2">Protoporphyrinogen IX dehydrogenase [menaquinone]</fullName>
        <ecNumber evidence="2">1.3.5.3</ecNumber>
    </submittedName>
</protein>
<dbReference type="AlphaFoldDB" id="A0A2X4WTQ0"/>
<evidence type="ECO:0000259" key="1">
    <source>
        <dbReference type="Pfam" id="PF12724"/>
    </source>
</evidence>
<name>A0A2X4WTQ0_9NOCA</name>
<sequence length="177" mass="19197">MKTLVGYATAKGSTRGIAERIAASLTTSGVEVDLLVLSEVDSVQEYDTLVLGSAVHNGQWLPGAVDAITRLGTTPSGRATWAYSVCSVGATSSILSPRVARYLRRAMPEPDAIQKLRTLAEVRDHRFFAGSIAPGDWPGFGRVVFRLMGGRYGDARDWRDIDAWAEGIGRDITQSRR</sequence>
<dbReference type="KEGG" id="rcr:NCTC10994_01500"/>
<keyword evidence="2" id="KW-0560">Oxidoreductase</keyword>